<organism evidence="4 5">
    <name type="scientific">Hymenobacter jejuensis</name>
    <dbReference type="NCBI Taxonomy" id="2502781"/>
    <lineage>
        <taxon>Bacteria</taxon>
        <taxon>Pseudomonadati</taxon>
        <taxon>Bacteroidota</taxon>
        <taxon>Cytophagia</taxon>
        <taxon>Cytophagales</taxon>
        <taxon>Hymenobacteraceae</taxon>
        <taxon>Hymenobacter</taxon>
    </lineage>
</organism>
<dbReference type="InterPro" id="IPR011042">
    <property type="entry name" value="6-blade_b-propeller_TolB-like"/>
</dbReference>
<keyword evidence="5" id="KW-1185">Reference proteome</keyword>
<feature type="signal peptide" evidence="3">
    <location>
        <begin position="1"/>
        <end position="19"/>
    </location>
</feature>
<evidence type="ECO:0000256" key="2">
    <source>
        <dbReference type="ARBA" id="ARBA00022525"/>
    </source>
</evidence>
<comment type="subcellular location">
    <subcellularLocation>
        <location evidence="1">Secreted</location>
    </subcellularLocation>
</comment>
<keyword evidence="2" id="KW-0964">Secreted</keyword>
<feature type="chain" id="PRO_5023138128" description="Gluconolactonase" evidence="3">
    <location>
        <begin position="20"/>
        <end position="401"/>
    </location>
</feature>
<name>A0A5B7ZZK9_9BACT</name>
<dbReference type="GO" id="GO:0005576">
    <property type="term" value="C:extracellular region"/>
    <property type="evidence" value="ECO:0007669"/>
    <property type="project" value="UniProtKB-SubCell"/>
</dbReference>
<dbReference type="Gene3D" id="2.120.10.30">
    <property type="entry name" value="TolB, C-terminal domain"/>
    <property type="match status" value="1"/>
</dbReference>
<keyword evidence="3" id="KW-0732">Signal</keyword>
<reference evidence="4 5" key="1">
    <citation type="submission" date="2019-06" db="EMBL/GenBank/DDBJ databases">
        <authorList>
            <person name="Srinivasan S."/>
        </authorList>
    </citation>
    <scope>NUCLEOTIDE SEQUENCE [LARGE SCALE GENOMIC DNA]</scope>
    <source>
        <strain evidence="4 5">17J68-5</strain>
    </source>
</reference>
<evidence type="ECO:0000313" key="5">
    <source>
        <dbReference type="Proteomes" id="UP000305398"/>
    </source>
</evidence>
<dbReference type="InterPro" id="IPR017996">
    <property type="entry name" value="MRJP/yellow-related"/>
</dbReference>
<dbReference type="OrthoDB" id="9797664at2"/>
<dbReference type="KEGG" id="hyj:FHG12_10160"/>
<dbReference type="PANTHER" id="PTHR10009">
    <property type="entry name" value="PROTEIN YELLOW-RELATED"/>
    <property type="match status" value="1"/>
</dbReference>
<sequence>MLFLTLPSAAGPLRVATFASLLALFAAQGCSSPSQPTSSTDASAAGATGAAADSSANKGSSALQLVAELRGPQFVGVAVTHDGRVLADFPRWDYNPVYPIALVGSDNSVKPYPDASWCMWNDSVKNEPQKHWICPQSVHVDQKGTIWVLDPAAPGLKYTVVGGPKLVKIDPKTNKVVQTIPFPESVVPRKAYLNDVRIDTQRNIAYITESGIGSLIVVDLASGKARKALSNHPSVKADKSLQLKADGHLMVDAKGKPMQLNADGIALSRDFQYLYYMPLTSHKLYRIKTEALRNAALSDAQVGQQVEDLGTVPASDGLEIDASNNVYLTSFETNSLMKRTPAGKIETLVQDKRLQWPDTYSLTPNNELFITTSAIHKTPNWNKGVSMQDQPFHIFKMALPK</sequence>
<dbReference type="Pfam" id="PF03022">
    <property type="entry name" value="MRJP"/>
    <property type="match status" value="1"/>
</dbReference>
<evidence type="ECO:0000256" key="3">
    <source>
        <dbReference type="SAM" id="SignalP"/>
    </source>
</evidence>
<accession>A0A5B7ZZK9</accession>
<gene>
    <name evidence="4" type="ORF">FHG12_10160</name>
</gene>
<protein>
    <recommendedName>
        <fullName evidence="6">Gluconolactonase</fullName>
    </recommendedName>
</protein>
<dbReference type="AlphaFoldDB" id="A0A5B7ZZK9"/>
<evidence type="ECO:0000256" key="1">
    <source>
        <dbReference type="ARBA" id="ARBA00004613"/>
    </source>
</evidence>
<dbReference type="SUPFAM" id="SSF63829">
    <property type="entry name" value="Calcium-dependent phosphotriesterase"/>
    <property type="match status" value="1"/>
</dbReference>
<dbReference type="RefSeq" id="WP_139515626.1">
    <property type="nucleotide sequence ID" value="NZ_CP040896.1"/>
</dbReference>
<evidence type="ECO:0000313" key="4">
    <source>
        <dbReference type="EMBL" id="QDA60450.1"/>
    </source>
</evidence>
<dbReference type="EMBL" id="CP040896">
    <property type="protein sequence ID" value="QDA60450.1"/>
    <property type="molecule type" value="Genomic_DNA"/>
</dbReference>
<dbReference type="Proteomes" id="UP000305398">
    <property type="component" value="Chromosome"/>
</dbReference>
<dbReference type="PANTHER" id="PTHR10009:SF18">
    <property type="entry name" value="PROTEIN YELLOW-LIKE PROTEIN"/>
    <property type="match status" value="1"/>
</dbReference>
<proteinExistence type="predicted"/>
<evidence type="ECO:0008006" key="6">
    <source>
        <dbReference type="Google" id="ProtNLM"/>
    </source>
</evidence>